<keyword evidence="3" id="KW-0812">Transmembrane</keyword>
<feature type="transmembrane region" description="Helical" evidence="3">
    <location>
        <begin position="6"/>
        <end position="25"/>
    </location>
</feature>
<organism evidence="4 5">
    <name type="scientific">Paraphoma chrysanthemicola</name>
    <dbReference type="NCBI Taxonomy" id="798071"/>
    <lineage>
        <taxon>Eukaryota</taxon>
        <taxon>Fungi</taxon>
        <taxon>Dikarya</taxon>
        <taxon>Ascomycota</taxon>
        <taxon>Pezizomycotina</taxon>
        <taxon>Dothideomycetes</taxon>
        <taxon>Pleosporomycetidae</taxon>
        <taxon>Pleosporales</taxon>
        <taxon>Pleosporineae</taxon>
        <taxon>Phaeosphaeriaceae</taxon>
        <taxon>Paraphoma</taxon>
    </lineage>
</organism>
<dbReference type="Proteomes" id="UP000813461">
    <property type="component" value="Unassembled WGS sequence"/>
</dbReference>
<evidence type="ECO:0000313" key="5">
    <source>
        <dbReference type="Proteomes" id="UP000813461"/>
    </source>
</evidence>
<name>A0A8K0W630_9PLEO</name>
<keyword evidence="3" id="KW-1133">Transmembrane helix</keyword>
<protein>
    <submittedName>
        <fullName evidence="4">Uncharacterized protein</fullName>
    </submittedName>
</protein>
<evidence type="ECO:0000313" key="4">
    <source>
        <dbReference type="EMBL" id="KAH7095830.1"/>
    </source>
</evidence>
<accession>A0A8K0W630</accession>
<keyword evidence="1" id="KW-0175">Coiled coil</keyword>
<evidence type="ECO:0000256" key="3">
    <source>
        <dbReference type="SAM" id="Phobius"/>
    </source>
</evidence>
<dbReference type="EMBL" id="JAGMVJ010000001">
    <property type="protein sequence ID" value="KAH7095830.1"/>
    <property type="molecule type" value="Genomic_DNA"/>
</dbReference>
<gene>
    <name evidence="4" type="ORF">FB567DRAFT_41401</name>
</gene>
<reference evidence="4" key="1">
    <citation type="journal article" date="2021" name="Nat. Commun.">
        <title>Genetic determinants of endophytism in the Arabidopsis root mycobiome.</title>
        <authorList>
            <person name="Mesny F."/>
            <person name="Miyauchi S."/>
            <person name="Thiergart T."/>
            <person name="Pickel B."/>
            <person name="Atanasova L."/>
            <person name="Karlsson M."/>
            <person name="Huettel B."/>
            <person name="Barry K.W."/>
            <person name="Haridas S."/>
            <person name="Chen C."/>
            <person name="Bauer D."/>
            <person name="Andreopoulos W."/>
            <person name="Pangilinan J."/>
            <person name="LaButti K."/>
            <person name="Riley R."/>
            <person name="Lipzen A."/>
            <person name="Clum A."/>
            <person name="Drula E."/>
            <person name="Henrissat B."/>
            <person name="Kohler A."/>
            <person name="Grigoriev I.V."/>
            <person name="Martin F.M."/>
            <person name="Hacquard S."/>
        </authorList>
    </citation>
    <scope>NUCLEOTIDE SEQUENCE</scope>
    <source>
        <strain evidence="4">MPI-SDFR-AT-0120</strain>
    </source>
</reference>
<keyword evidence="3" id="KW-0472">Membrane</keyword>
<feature type="region of interest" description="Disordered" evidence="2">
    <location>
        <begin position="382"/>
        <end position="430"/>
    </location>
</feature>
<feature type="compositionally biased region" description="Polar residues" evidence="2">
    <location>
        <begin position="419"/>
        <end position="430"/>
    </location>
</feature>
<dbReference type="AlphaFoldDB" id="A0A8K0W630"/>
<evidence type="ECO:0000256" key="2">
    <source>
        <dbReference type="SAM" id="MobiDB-lite"/>
    </source>
</evidence>
<keyword evidence="5" id="KW-1185">Reference proteome</keyword>
<sequence>MVDGSVIAAILTGILALAGAVTTAWMSGWNEQRTLKRANRKQLAKYSVPLLIASWDLANWFYDILEESNYSPERCAAYGEGWNSQFTSYLLGQYFAGVHIIREMTHFFAHMKGERVELLKKLLWKIQDEFISMNYEGKESLEMRWFEGDVLAVQEHMTAPADLDGDGNASEMRPIGWVEFQEKYAKGSKEPSKLKKIFEWYEDDFQRIVYRRFKHLYLTKWKGADNPQAYAPLLEALEAEENEKLVAKENLIKEKDQVDPQDYKSRLENLEIEIKEKRMEKEKLTYEENKWKKEKEEDPNSGVIIPDHRIRRLQHLLSDLVELLDEVSTMDFNRPVRRCTMIVENAIKAGFNPHGLVVGSRVPCDCHSADCNKAKLDFTHRQLMPSRRSTTGRSGPFKSKRQTSMGLDDPSFSRKNTEKQSASQVQISVP</sequence>
<evidence type="ECO:0000256" key="1">
    <source>
        <dbReference type="SAM" id="Coils"/>
    </source>
</evidence>
<feature type="coiled-coil region" evidence="1">
    <location>
        <begin position="234"/>
        <end position="294"/>
    </location>
</feature>
<proteinExistence type="predicted"/>
<dbReference type="OrthoDB" id="531190at2759"/>
<comment type="caution">
    <text evidence="4">The sequence shown here is derived from an EMBL/GenBank/DDBJ whole genome shotgun (WGS) entry which is preliminary data.</text>
</comment>